<feature type="transmembrane region" description="Helical" evidence="2">
    <location>
        <begin position="806"/>
        <end position="826"/>
    </location>
</feature>
<accession>A0A1V3IN11</accession>
<keyword evidence="2" id="KW-0472">Membrane</keyword>
<feature type="transmembrane region" description="Helical" evidence="2">
    <location>
        <begin position="661"/>
        <end position="679"/>
    </location>
</feature>
<feature type="transmembrane region" description="Helical" evidence="2">
    <location>
        <begin position="596"/>
        <end position="619"/>
    </location>
</feature>
<feature type="transmembrane region" description="Helical" evidence="2">
    <location>
        <begin position="490"/>
        <end position="508"/>
    </location>
</feature>
<feature type="transmembrane region" description="Helical" evidence="2">
    <location>
        <begin position="227"/>
        <end position="247"/>
    </location>
</feature>
<dbReference type="AlphaFoldDB" id="A0A1V3IN11"/>
<feature type="transmembrane region" description="Helical" evidence="2">
    <location>
        <begin position="303"/>
        <end position="321"/>
    </location>
</feature>
<feature type="transmembrane region" description="Helical" evidence="2">
    <location>
        <begin position="327"/>
        <end position="351"/>
    </location>
</feature>
<feature type="transmembrane region" description="Helical" evidence="2">
    <location>
        <begin position="935"/>
        <end position="956"/>
    </location>
</feature>
<dbReference type="RefSeq" id="WP_077415879.1">
    <property type="nucleotide sequence ID" value="NZ_MLHJ01000036.1"/>
</dbReference>
<feature type="transmembrane region" description="Helical" evidence="2">
    <location>
        <begin position="1001"/>
        <end position="1021"/>
    </location>
</feature>
<feature type="transmembrane region" description="Helical" evidence="2">
    <location>
        <begin position="1027"/>
        <end position="1047"/>
    </location>
</feature>
<protein>
    <recommendedName>
        <fullName evidence="5">DUF2339 domain-containing protein</fullName>
    </recommendedName>
</protein>
<feature type="transmembrane region" description="Helical" evidence="2">
    <location>
        <begin position="467"/>
        <end position="483"/>
    </location>
</feature>
<feature type="transmembrane region" description="Helical" evidence="2">
    <location>
        <begin position="900"/>
        <end position="923"/>
    </location>
</feature>
<keyword evidence="2" id="KW-1133">Transmembrane helix</keyword>
<feature type="transmembrane region" description="Helical" evidence="2">
    <location>
        <begin position="750"/>
        <end position="767"/>
    </location>
</feature>
<feature type="transmembrane region" description="Helical" evidence="2">
    <location>
        <begin position="277"/>
        <end position="296"/>
    </location>
</feature>
<feature type="transmembrane region" description="Helical" evidence="2">
    <location>
        <begin position="572"/>
        <end position="589"/>
    </location>
</feature>
<feature type="transmembrane region" description="Helical" evidence="2">
    <location>
        <begin position="631"/>
        <end position="649"/>
    </location>
</feature>
<feature type="transmembrane region" description="Helical" evidence="2">
    <location>
        <begin position="254"/>
        <end position="271"/>
    </location>
</feature>
<dbReference type="PANTHER" id="PTHR38434">
    <property type="entry name" value="BLL2549 PROTEIN"/>
    <property type="match status" value="1"/>
</dbReference>
<feature type="transmembrane region" description="Helical" evidence="2">
    <location>
        <begin position="869"/>
        <end position="888"/>
    </location>
</feature>
<feature type="transmembrane region" description="Helical" evidence="2">
    <location>
        <begin position="691"/>
        <end position="708"/>
    </location>
</feature>
<feature type="transmembrane region" description="Helical" evidence="2">
    <location>
        <begin position="413"/>
        <end position="433"/>
    </location>
</feature>
<feature type="transmembrane region" description="Helical" evidence="2">
    <location>
        <begin position="145"/>
        <end position="165"/>
    </location>
</feature>
<feature type="transmembrane region" description="Helical" evidence="2">
    <location>
        <begin position="514"/>
        <end position="533"/>
    </location>
</feature>
<keyword evidence="1" id="KW-0175">Coiled coil</keyword>
<feature type="transmembrane region" description="Helical" evidence="2">
    <location>
        <begin position="715"/>
        <end position="738"/>
    </location>
</feature>
<reference evidence="3 4" key="1">
    <citation type="submission" date="2016-10" db="EMBL/GenBank/DDBJ databases">
        <title>Rodentibacter gen. nov. and new species.</title>
        <authorList>
            <person name="Christensen H."/>
        </authorList>
    </citation>
    <scope>NUCLEOTIDE SEQUENCE [LARGE SCALE GENOMIC DNA]</scope>
    <source>
        <strain evidence="3 4">CCUG17206</strain>
    </source>
</reference>
<dbReference type="STRING" id="1908260.BKK50_04800"/>
<feature type="transmembrane region" description="Helical" evidence="2">
    <location>
        <begin position="177"/>
        <end position="194"/>
    </location>
</feature>
<dbReference type="Proteomes" id="UP000189433">
    <property type="component" value="Unassembled WGS sequence"/>
</dbReference>
<gene>
    <name evidence="3" type="ORF">BKK50_04800</name>
</gene>
<dbReference type="PANTHER" id="PTHR38434:SF1">
    <property type="entry name" value="BLL2549 PROTEIN"/>
    <property type="match status" value="1"/>
</dbReference>
<comment type="caution">
    <text evidence="3">The sequence shown here is derived from an EMBL/GenBank/DDBJ whole genome shotgun (WGS) entry which is preliminary data.</text>
</comment>
<keyword evidence="2" id="KW-0812">Transmembrane</keyword>
<dbReference type="EMBL" id="MLHJ01000036">
    <property type="protein sequence ID" value="OOF43512.1"/>
    <property type="molecule type" value="Genomic_DNA"/>
</dbReference>
<feature type="transmembrane region" description="Helical" evidence="2">
    <location>
        <begin position="968"/>
        <end position="989"/>
    </location>
</feature>
<proteinExistence type="predicted"/>
<keyword evidence="4" id="KW-1185">Reference proteome</keyword>
<evidence type="ECO:0000256" key="2">
    <source>
        <dbReference type="SAM" id="Phobius"/>
    </source>
</evidence>
<dbReference type="InterPro" id="IPR019286">
    <property type="entry name" value="DUF2339_TM"/>
</dbReference>
<feature type="transmembrane region" description="Helical" evidence="2">
    <location>
        <begin position="201"/>
        <end position="221"/>
    </location>
</feature>
<dbReference type="OrthoDB" id="207428at2"/>
<organism evidence="3 4">
    <name type="scientific">Rodentibacter rarus</name>
    <dbReference type="NCBI Taxonomy" id="1908260"/>
    <lineage>
        <taxon>Bacteria</taxon>
        <taxon>Pseudomonadati</taxon>
        <taxon>Pseudomonadota</taxon>
        <taxon>Gammaproteobacteria</taxon>
        <taxon>Pasteurellales</taxon>
        <taxon>Pasteurellaceae</taxon>
        <taxon>Rodentibacter</taxon>
    </lineage>
</organism>
<name>A0A1V3IN11_9PAST</name>
<evidence type="ECO:0000256" key="1">
    <source>
        <dbReference type="SAM" id="Coils"/>
    </source>
</evidence>
<evidence type="ECO:0000313" key="4">
    <source>
        <dbReference type="Proteomes" id="UP000189433"/>
    </source>
</evidence>
<sequence length="1057" mass="119397">MELIVIIVVFLLLYIPCQMVKNAKIFDQIDELKARIDDLEAQLNIVKNADFAPHSIAENAREKYGEVVSSPMESEISSLVHSKLSTKNQNETPLPSQGAVKISEVSKPTLNHAERQEIHEEKTEDISPKLETSNRFFAWLLKGNPIVKVGAVILFLGLSFLLRLASEYISFSIETRYASVAVIGVISTVLGWRLRHRRYDYALILQGLGIGILYLTSLSAFKLHQLLPASVVFSIQVLLVITMVGLALRQNSRLLAQVALLGGLASPVLVSDGSGNYLVLFSYLALLNTGVAFVAWFKTWRSLNLISFVGSTALILAWGWKSYTPELYLICQLFLVYYIALYTFIVCRFAILQTQSQKDFSAQSDNNATLKQLWLTWLSGIKRVGSLDGSLLFGSSLTAFGMQYSLVEHFPQGLMYSAFAFALFYTFCGFLVAKRTALGVVSQGMSLLGLVFFTLGIGNIFNETLNRFFLLGIEGSLLYVFGVKQKMPLVRLNGVVLSLIALLCQLIYAPFDPVISIALLLQSLVIPIMWAHHRKPQSALWETRGVMGITALLLYGVVWYFAQLYAYGTLSYQSAVIFVVIFSLLGAFWQWRKANLLVTFWVSMSFLFPFFIHLIAFQVENTSLLLERKFSYSPALLALHIHWIFNISINEFVRWLDTMSLWLDGALGISAFIVGWLVSNPKNSSLRIHELGSWANLIYSGIMLWLVLDGLSDDYLGVYGGVSVAVKILIIFGTGVLLNPWLRWKQLAQTQVAFLPIFVCCSLLLFLDEINRHLLENFFILLTATILHIATMPNWKTIFKGKLQKIWHIGGLNFFILAWAIYFVEWLDSMDYRLSKTWLESAKVVVPLIVGFALLKLRQKLQKWGIETIYLNQGFIPSIVFLFVAFILGLAHSGAPSPWWYIPLFNPLEFCSIGILVLLWHWYKCVNQEKIKLEFLFIIGVAGWLSLNVMLMRLWHFYGDIPWSLETMLRSFSLQASLSILWTLCAITLMYKGNRLMHRTLWFMGAGVISLVVIKLFIVELSNSGGIARIVSFIVVGLLLLAVGYFAPLPMKVQNEK</sequence>
<evidence type="ECO:0000313" key="3">
    <source>
        <dbReference type="EMBL" id="OOF43512.1"/>
    </source>
</evidence>
<feature type="coiled-coil region" evidence="1">
    <location>
        <begin position="22"/>
        <end position="49"/>
    </location>
</feature>
<feature type="transmembrane region" description="Helical" evidence="2">
    <location>
        <begin position="545"/>
        <end position="566"/>
    </location>
</feature>
<evidence type="ECO:0008006" key="5">
    <source>
        <dbReference type="Google" id="ProtNLM"/>
    </source>
</evidence>
<dbReference type="Pfam" id="PF10101">
    <property type="entry name" value="DUF2339"/>
    <property type="match status" value="2"/>
</dbReference>
<feature type="transmembrane region" description="Helical" evidence="2">
    <location>
        <begin position="440"/>
        <end position="461"/>
    </location>
</feature>